<dbReference type="InterPro" id="IPR000073">
    <property type="entry name" value="AB_hydrolase_1"/>
</dbReference>
<comment type="caution">
    <text evidence="2">The sequence shown here is derived from an EMBL/GenBank/DDBJ whole genome shotgun (WGS) entry which is preliminary data.</text>
</comment>
<gene>
    <name evidence="2" type="primary">mhpC_2</name>
    <name evidence="2" type="ORF">TAE01_33410</name>
</gene>
<dbReference type="PRINTS" id="PR00111">
    <property type="entry name" value="ABHYDROLASE"/>
</dbReference>
<dbReference type="RefSeq" id="WP_147067924.1">
    <property type="nucleotide sequence ID" value="NZ_BAAARO010000005.1"/>
</dbReference>
<evidence type="ECO:0000313" key="2">
    <source>
        <dbReference type="EMBL" id="GEO31531.1"/>
    </source>
</evidence>
<sequence>MSATVPTPAATVPITAESTSRFVDAGEVRVHYHEAGSGPVLLCIHGGAPGAYGWGNFGANVPGLAEHFRVLVVDLPGYGRSDKPQISGGRYAFYAKVFADMLAALEINSAHILGMATGGAAAMMLAIEHPQVVDNLVLVSSAGGLPLFTPMPSEGQKVIQSYYGGEGPSRAKMRSYLEMMMYDASSITEELVEERYRASIEPEFMTGAPDGRGAQNRPATEQVWRDVDRIRARTLVVWGRDNRVQGYDNALFLLNRIPDVQVHLYGRTGLWVPFERVEEFNALLVGFLCPS</sequence>
<dbReference type="Proteomes" id="UP000321534">
    <property type="component" value="Unassembled WGS sequence"/>
</dbReference>
<evidence type="ECO:0000313" key="3">
    <source>
        <dbReference type="Proteomes" id="UP000321534"/>
    </source>
</evidence>
<evidence type="ECO:0000259" key="1">
    <source>
        <dbReference type="Pfam" id="PF00561"/>
    </source>
</evidence>
<dbReference type="InterPro" id="IPR029058">
    <property type="entry name" value="AB_hydrolase_fold"/>
</dbReference>
<accession>A0A512D4Y6</accession>
<keyword evidence="3" id="KW-1185">Reference proteome</keyword>
<feature type="domain" description="AB hydrolase-1" evidence="1">
    <location>
        <begin position="39"/>
        <end position="275"/>
    </location>
</feature>
<dbReference type="AlphaFoldDB" id="A0A512D4Y6"/>
<protein>
    <submittedName>
        <fullName evidence="2">4,5-9,10-diseco-3-hydroxy-5,9,17-trioxoandrosta-1 (10),2-diene-4-oate hydrolase</fullName>
    </submittedName>
</protein>
<dbReference type="GO" id="GO:0016787">
    <property type="term" value="F:hydrolase activity"/>
    <property type="evidence" value="ECO:0007669"/>
    <property type="project" value="UniProtKB-KW"/>
</dbReference>
<name>A0A512D4Y6_9MICO</name>
<keyword evidence="2" id="KW-0378">Hydrolase</keyword>
<dbReference type="OrthoDB" id="27092at2"/>
<reference evidence="2 3" key="1">
    <citation type="submission" date="2019-07" db="EMBL/GenBank/DDBJ databases">
        <title>Whole genome shotgun sequence of Terrabacter aerolatus NBRC 106305.</title>
        <authorList>
            <person name="Hosoyama A."/>
            <person name="Uohara A."/>
            <person name="Ohji S."/>
            <person name="Ichikawa N."/>
        </authorList>
    </citation>
    <scope>NUCLEOTIDE SEQUENCE [LARGE SCALE GENOMIC DNA]</scope>
    <source>
        <strain evidence="2 3">NBRC 106305</strain>
    </source>
</reference>
<dbReference type="Pfam" id="PF00561">
    <property type="entry name" value="Abhydrolase_1"/>
    <property type="match status" value="1"/>
</dbReference>
<dbReference type="PANTHER" id="PTHR46438">
    <property type="entry name" value="ALPHA/BETA-HYDROLASES SUPERFAMILY PROTEIN"/>
    <property type="match status" value="1"/>
</dbReference>
<dbReference type="SUPFAM" id="SSF53474">
    <property type="entry name" value="alpha/beta-Hydrolases"/>
    <property type="match status" value="1"/>
</dbReference>
<dbReference type="PANTHER" id="PTHR46438:SF11">
    <property type="entry name" value="LIPASE-RELATED"/>
    <property type="match status" value="1"/>
</dbReference>
<proteinExistence type="predicted"/>
<organism evidence="2 3">
    <name type="scientific">Terrabacter aerolatus</name>
    <dbReference type="NCBI Taxonomy" id="422442"/>
    <lineage>
        <taxon>Bacteria</taxon>
        <taxon>Bacillati</taxon>
        <taxon>Actinomycetota</taxon>
        <taxon>Actinomycetes</taxon>
        <taxon>Micrococcales</taxon>
        <taxon>Intrasporangiaceae</taxon>
        <taxon>Terrabacter</taxon>
    </lineage>
</organism>
<dbReference type="EMBL" id="BJYX01000021">
    <property type="protein sequence ID" value="GEO31531.1"/>
    <property type="molecule type" value="Genomic_DNA"/>
</dbReference>
<dbReference type="Gene3D" id="3.40.50.1820">
    <property type="entry name" value="alpha/beta hydrolase"/>
    <property type="match status" value="1"/>
</dbReference>